<dbReference type="SUPFAM" id="SSF47203">
    <property type="entry name" value="Acyl-CoA dehydrogenase C-terminal domain-like"/>
    <property type="match status" value="1"/>
</dbReference>
<dbReference type="InterPro" id="IPR037069">
    <property type="entry name" value="AcylCoA_DH/ox_N_sf"/>
</dbReference>
<name>A0A6P2C0E3_9ACTN</name>
<dbReference type="Gene3D" id="2.40.110.10">
    <property type="entry name" value="Butyryl-CoA Dehydrogenase, subunit A, domain 2"/>
    <property type="match status" value="1"/>
</dbReference>
<keyword evidence="1" id="KW-0560">Oxidoreductase</keyword>
<dbReference type="Pfam" id="PF08028">
    <property type="entry name" value="Acyl-CoA_dh_2"/>
    <property type="match status" value="1"/>
</dbReference>
<dbReference type="PANTHER" id="PTHR43884">
    <property type="entry name" value="ACYL-COA DEHYDROGENASE"/>
    <property type="match status" value="1"/>
</dbReference>
<feature type="domain" description="Acyl-CoA dehydrogenase C-terminal" evidence="3">
    <location>
        <begin position="229"/>
        <end position="359"/>
    </location>
</feature>
<evidence type="ECO:0008006" key="6">
    <source>
        <dbReference type="Google" id="ProtNLM"/>
    </source>
</evidence>
<keyword evidence="5" id="KW-1185">Reference proteome</keyword>
<dbReference type="GO" id="GO:0050660">
    <property type="term" value="F:flavin adenine dinucleotide binding"/>
    <property type="evidence" value="ECO:0007669"/>
    <property type="project" value="InterPro"/>
</dbReference>
<evidence type="ECO:0000259" key="2">
    <source>
        <dbReference type="Pfam" id="PF02771"/>
    </source>
</evidence>
<reference evidence="4 5" key="1">
    <citation type="submission" date="2018-11" db="EMBL/GenBank/DDBJ databases">
        <title>Trebonia kvetii gen.nov., sp.nov., a novel acidophilic actinobacterium, and proposal of the new actinobacterial family Treboniaceae fam. nov.</title>
        <authorList>
            <person name="Rapoport D."/>
            <person name="Sagova-Mareckova M."/>
            <person name="Sedlacek I."/>
            <person name="Provaznik J."/>
            <person name="Kralova S."/>
            <person name="Pavlinic D."/>
            <person name="Benes V."/>
            <person name="Kopecky J."/>
        </authorList>
    </citation>
    <scope>NUCLEOTIDE SEQUENCE [LARGE SCALE GENOMIC DNA]</scope>
    <source>
        <strain evidence="4 5">15Tr583</strain>
    </source>
</reference>
<dbReference type="Gene3D" id="1.20.140.10">
    <property type="entry name" value="Butyryl-CoA Dehydrogenase, subunit A, domain 3"/>
    <property type="match status" value="1"/>
</dbReference>
<dbReference type="Gene3D" id="1.10.540.10">
    <property type="entry name" value="Acyl-CoA dehydrogenase/oxidase, N-terminal domain"/>
    <property type="match status" value="1"/>
</dbReference>
<dbReference type="Proteomes" id="UP000460272">
    <property type="component" value="Unassembled WGS sequence"/>
</dbReference>
<dbReference type="OrthoDB" id="3404950at2"/>
<dbReference type="EMBL" id="RPFW01000002">
    <property type="protein sequence ID" value="TVZ04889.1"/>
    <property type="molecule type" value="Genomic_DNA"/>
</dbReference>
<dbReference type="InterPro" id="IPR036250">
    <property type="entry name" value="AcylCo_DH-like_C"/>
</dbReference>
<dbReference type="RefSeq" id="WP_145852595.1">
    <property type="nucleotide sequence ID" value="NZ_RPFW01000002.1"/>
</dbReference>
<sequence length="390" mass="41750">MALVGIARSLEPLIREHAPALEEGRIPPPLVAALYDAGVFKALLPREVGGLEAEPVEWLAMVEEFARLNSSVGWLAFIQSGVGLTFLDPARFERFRERGGGRLILAMSLGRVGGTAVRADGGYRVSGRWPFASGSPFATWLGGMSLVCDSGGAPVMDAAGQPQRLLAIWPADQARLIDTWDGLGLRGTGSGDFEVSDLFVPDDQVNPGFYGPPAYDRALFRIKEMPEVGHGAHALGIASAAMEAFVAAVNTKPVPGSARHMAMGHMQAHQIAFARADAQVRAARALLHETVRAAFADAGVSQELSLDLRVRLREANIFAVRSAREAVGMIFEMAGSSAVYRGRPIERAFRDINTAAAHTNYVETAYTAIGSYYLTKDREGGPQIAGGPFF</sequence>
<dbReference type="SUPFAM" id="SSF56645">
    <property type="entry name" value="Acyl-CoA dehydrogenase NM domain-like"/>
    <property type="match status" value="1"/>
</dbReference>
<evidence type="ECO:0000259" key="3">
    <source>
        <dbReference type="Pfam" id="PF08028"/>
    </source>
</evidence>
<protein>
    <recommendedName>
        <fullName evidence="6">Acyl-CoA dehydrogenase</fullName>
    </recommendedName>
</protein>
<dbReference type="GO" id="GO:0003995">
    <property type="term" value="F:acyl-CoA dehydrogenase activity"/>
    <property type="evidence" value="ECO:0007669"/>
    <property type="project" value="TreeGrafter"/>
</dbReference>
<evidence type="ECO:0000313" key="4">
    <source>
        <dbReference type="EMBL" id="TVZ04889.1"/>
    </source>
</evidence>
<comment type="caution">
    <text evidence="4">The sequence shown here is derived from an EMBL/GenBank/DDBJ whole genome shotgun (WGS) entry which is preliminary data.</text>
</comment>
<dbReference type="PANTHER" id="PTHR43884:SF12">
    <property type="entry name" value="ISOVALERYL-COA DEHYDROGENASE, MITOCHONDRIAL-RELATED"/>
    <property type="match status" value="1"/>
</dbReference>
<dbReference type="InterPro" id="IPR009100">
    <property type="entry name" value="AcylCoA_DH/oxidase_NM_dom_sf"/>
</dbReference>
<gene>
    <name evidence="4" type="ORF">EAS64_09615</name>
</gene>
<dbReference type="AlphaFoldDB" id="A0A6P2C0E3"/>
<evidence type="ECO:0000256" key="1">
    <source>
        <dbReference type="ARBA" id="ARBA00023002"/>
    </source>
</evidence>
<dbReference type="PIRSF" id="PIRSF016578">
    <property type="entry name" value="HsaA"/>
    <property type="match status" value="1"/>
</dbReference>
<dbReference type="Pfam" id="PF02771">
    <property type="entry name" value="Acyl-CoA_dh_N"/>
    <property type="match status" value="1"/>
</dbReference>
<proteinExistence type="predicted"/>
<evidence type="ECO:0000313" key="5">
    <source>
        <dbReference type="Proteomes" id="UP000460272"/>
    </source>
</evidence>
<dbReference type="InterPro" id="IPR013107">
    <property type="entry name" value="Acyl-CoA_DH_C"/>
</dbReference>
<feature type="domain" description="Acyl-CoA dehydrogenase/oxidase N-terminal" evidence="2">
    <location>
        <begin position="9"/>
        <end position="84"/>
    </location>
</feature>
<organism evidence="4 5">
    <name type="scientific">Trebonia kvetii</name>
    <dbReference type="NCBI Taxonomy" id="2480626"/>
    <lineage>
        <taxon>Bacteria</taxon>
        <taxon>Bacillati</taxon>
        <taxon>Actinomycetota</taxon>
        <taxon>Actinomycetes</taxon>
        <taxon>Streptosporangiales</taxon>
        <taxon>Treboniaceae</taxon>
        <taxon>Trebonia</taxon>
    </lineage>
</organism>
<accession>A0A6P2C0E3</accession>
<dbReference type="InterPro" id="IPR013786">
    <property type="entry name" value="AcylCoA_DH/ox_N"/>
</dbReference>
<dbReference type="InterPro" id="IPR046373">
    <property type="entry name" value="Acyl-CoA_Oxase/DH_mid-dom_sf"/>
</dbReference>